<dbReference type="EMBL" id="DMND01000149">
    <property type="protein sequence ID" value="HAN28238.1"/>
    <property type="molecule type" value="Genomic_DNA"/>
</dbReference>
<name>A0A3C1KP27_9GAMM</name>
<protein>
    <submittedName>
        <fullName evidence="1">Uncharacterized protein</fullName>
    </submittedName>
</protein>
<organism evidence="1 2">
    <name type="scientific">Haliea salexigens</name>
    <dbReference type="NCBI Taxonomy" id="287487"/>
    <lineage>
        <taxon>Bacteria</taxon>
        <taxon>Pseudomonadati</taxon>
        <taxon>Pseudomonadota</taxon>
        <taxon>Gammaproteobacteria</taxon>
        <taxon>Cellvibrionales</taxon>
        <taxon>Halieaceae</taxon>
        <taxon>Haliea</taxon>
    </lineage>
</organism>
<gene>
    <name evidence="1" type="ORF">DCP75_11065</name>
</gene>
<evidence type="ECO:0000313" key="1">
    <source>
        <dbReference type="EMBL" id="HAN28238.1"/>
    </source>
</evidence>
<proteinExistence type="predicted"/>
<comment type="caution">
    <text evidence="1">The sequence shown here is derived from an EMBL/GenBank/DDBJ whole genome shotgun (WGS) entry which is preliminary data.</text>
</comment>
<dbReference type="AlphaFoldDB" id="A0A3C1KP27"/>
<feature type="non-terminal residue" evidence="1">
    <location>
        <position position="1"/>
    </location>
</feature>
<reference evidence="1 2" key="1">
    <citation type="journal article" date="2018" name="Nat. Biotechnol.">
        <title>A standardized bacterial taxonomy based on genome phylogeny substantially revises the tree of life.</title>
        <authorList>
            <person name="Parks D.H."/>
            <person name="Chuvochina M."/>
            <person name="Waite D.W."/>
            <person name="Rinke C."/>
            <person name="Skarshewski A."/>
            <person name="Chaumeil P.A."/>
            <person name="Hugenholtz P."/>
        </authorList>
    </citation>
    <scope>NUCLEOTIDE SEQUENCE [LARGE SCALE GENOMIC DNA]</scope>
    <source>
        <strain evidence="1">UBA9158</strain>
    </source>
</reference>
<accession>A0A3C1KP27</accession>
<dbReference type="Proteomes" id="UP000259273">
    <property type="component" value="Unassembled WGS sequence"/>
</dbReference>
<sequence>PCITTRFTRSTEGDVTSLTRALHTDIAESRDLILNRMLSHDWDLLVAGLGAGHCAGHQLWHCHDRAYPGHDAASADDLLYAVYRALDQAVGEIIAKLPVATTLLVFVGPGMGPSHVHPALMGELLDALDPPKSQGAGTLRRHMTALWRTLPPAWRQRLLSTGHWADQRLQRADFSQRSCFPVRSNDNIGGLRINLKGREAKGHVAQEDYPARLDRLANQIRQLRNAETGEPLVTCILKTREHYPGGEEGAMPDLLVEWNERAPVRMVTGPGLAPFNVTHPPQWSGAHNQHAMLIVRETASGRVTPGGTLPTSASVLDIAATLNQACGGVSTVGHGRSLLP</sequence>
<evidence type="ECO:0000313" key="2">
    <source>
        <dbReference type="Proteomes" id="UP000259273"/>
    </source>
</evidence>